<dbReference type="Gene3D" id="1.20.5.510">
    <property type="entry name" value="Single helix bin"/>
    <property type="match status" value="1"/>
</dbReference>
<feature type="chain" id="PRO_5040161816" evidence="7">
    <location>
        <begin position="17"/>
        <end position="379"/>
    </location>
</feature>
<feature type="compositionally biased region" description="Low complexity" evidence="5">
    <location>
        <begin position="362"/>
        <end position="379"/>
    </location>
</feature>
<evidence type="ECO:0000256" key="4">
    <source>
        <dbReference type="ARBA" id="ARBA00023136"/>
    </source>
</evidence>
<dbReference type="Proteomes" id="UP000738349">
    <property type="component" value="Unassembled WGS sequence"/>
</dbReference>
<dbReference type="PANTHER" id="PTHR15549">
    <property type="entry name" value="PAIRED IMMUNOGLOBULIN-LIKE TYPE 2 RECEPTOR"/>
    <property type="match status" value="1"/>
</dbReference>
<organism evidence="8 9">
    <name type="scientific">Dactylonectria macrodidyma</name>
    <dbReference type="NCBI Taxonomy" id="307937"/>
    <lineage>
        <taxon>Eukaryota</taxon>
        <taxon>Fungi</taxon>
        <taxon>Dikarya</taxon>
        <taxon>Ascomycota</taxon>
        <taxon>Pezizomycotina</taxon>
        <taxon>Sordariomycetes</taxon>
        <taxon>Hypocreomycetidae</taxon>
        <taxon>Hypocreales</taxon>
        <taxon>Nectriaceae</taxon>
        <taxon>Dactylonectria</taxon>
    </lineage>
</organism>
<evidence type="ECO:0000256" key="5">
    <source>
        <dbReference type="SAM" id="MobiDB-lite"/>
    </source>
</evidence>
<reference evidence="8" key="1">
    <citation type="journal article" date="2021" name="Nat. Commun.">
        <title>Genetic determinants of endophytism in the Arabidopsis root mycobiome.</title>
        <authorList>
            <person name="Mesny F."/>
            <person name="Miyauchi S."/>
            <person name="Thiergart T."/>
            <person name="Pickel B."/>
            <person name="Atanasova L."/>
            <person name="Karlsson M."/>
            <person name="Huettel B."/>
            <person name="Barry K.W."/>
            <person name="Haridas S."/>
            <person name="Chen C."/>
            <person name="Bauer D."/>
            <person name="Andreopoulos W."/>
            <person name="Pangilinan J."/>
            <person name="LaButti K."/>
            <person name="Riley R."/>
            <person name="Lipzen A."/>
            <person name="Clum A."/>
            <person name="Drula E."/>
            <person name="Henrissat B."/>
            <person name="Kohler A."/>
            <person name="Grigoriev I.V."/>
            <person name="Martin F.M."/>
            <person name="Hacquard S."/>
        </authorList>
    </citation>
    <scope>NUCLEOTIDE SEQUENCE</scope>
    <source>
        <strain evidence="8">MPI-CAGE-AT-0147</strain>
    </source>
</reference>
<keyword evidence="7" id="KW-0732">Signal</keyword>
<keyword evidence="4 6" id="KW-0472">Membrane</keyword>
<dbReference type="OrthoDB" id="5215637at2759"/>
<evidence type="ECO:0000256" key="2">
    <source>
        <dbReference type="ARBA" id="ARBA00022692"/>
    </source>
</evidence>
<feature type="compositionally biased region" description="Low complexity" evidence="5">
    <location>
        <begin position="262"/>
        <end position="282"/>
    </location>
</feature>
<proteinExistence type="predicted"/>
<feature type="region of interest" description="Disordered" evidence="5">
    <location>
        <begin position="196"/>
        <end position="379"/>
    </location>
</feature>
<protein>
    <submittedName>
        <fullName evidence="8">Uncharacterized protein</fullName>
    </submittedName>
</protein>
<evidence type="ECO:0000313" key="9">
    <source>
        <dbReference type="Proteomes" id="UP000738349"/>
    </source>
</evidence>
<dbReference type="AlphaFoldDB" id="A0A9P9F5B6"/>
<dbReference type="InterPro" id="IPR051694">
    <property type="entry name" value="Immunoregulatory_rcpt-like"/>
</dbReference>
<name>A0A9P9F5B6_9HYPO</name>
<evidence type="ECO:0000256" key="3">
    <source>
        <dbReference type="ARBA" id="ARBA00022989"/>
    </source>
</evidence>
<feature type="signal peptide" evidence="7">
    <location>
        <begin position="1"/>
        <end position="16"/>
    </location>
</feature>
<feature type="compositionally biased region" description="Low complexity" evidence="5">
    <location>
        <begin position="205"/>
        <end position="227"/>
    </location>
</feature>
<evidence type="ECO:0000256" key="6">
    <source>
        <dbReference type="SAM" id="Phobius"/>
    </source>
</evidence>
<feature type="compositionally biased region" description="Polar residues" evidence="5">
    <location>
        <begin position="235"/>
        <end position="257"/>
    </location>
</feature>
<dbReference type="GO" id="GO:0016020">
    <property type="term" value="C:membrane"/>
    <property type="evidence" value="ECO:0007669"/>
    <property type="project" value="UniProtKB-SubCell"/>
</dbReference>
<feature type="transmembrane region" description="Helical" evidence="6">
    <location>
        <begin position="165"/>
        <end position="190"/>
    </location>
</feature>
<keyword evidence="2 6" id="KW-0812">Transmembrane</keyword>
<dbReference type="EMBL" id="JAGMUV010000006">
    <property type="protein sequence ID" value="KAH7153127.1"/>
    <property type="molecule type" value="Genomic_DNA"/>
</dbReference>
<feature type="compositionally biased region" description="Basic and acidic residues" evidence="5">
    <location>
        <begin position="322"/>
        <end position="338"/>
    </location>
</feature>
<dbReference type="GO" id="GO:0071944">
    <property type="term" value="C:cell periphery"/>
    <property type="evidence" value="ECO:0007669"/>
    <property type="project" value="UniProtKB-ARBA"/>
</dbReference>
<sequence>MRSWQVLPALVGFATAACYYSDGIETSTSYYTCGSSITEWNTCCFNGETCLENGLCQETTGAIYRGPCDNANWEGCYQVCIDPNSSYNYVEDCDDNNFCCLESRSDTCCSNSTAEDFVVSNSPDSSASPSSSGSATLSSSASTVTITASRSASASSKPDNDGPPVGAIAGGVVGGVVLLAVIGGLIWFLLRKKNNPKPSPPGTQPPVGQVPPQGYGQPPQQFGQTPQAYAAVPQYSGTPSQYGQPPSQYGQTPSPYGQSPLPYGQAPQPYGAPQPYNNAPAPYGSPPPQFGTPPQFNNPTGAPIDNNMGVGMMAAGHSPSPSDKRQSHVAENATHDGGFKTASAIEIDDGVRMQPPVEIDSQVPGQGTQGQHQGQRYEL</sequence>
<evidence type="ECO:0000256" key="7">
    <source>
        <dbReference type="SAM" id="SignalP"/>
    </source>
</evidence>
<comment type="subcellular location">
    <subcellularLocation>
        <location evidence="1">Membrane</location>
        <topology evidence="1">Single-pass membrane protein</topology>
    </subcellularLocation>
</comment>
<keyword evidence="3 6" id="KW-1133">Transmembrane helix</keyword>
<comment type="caution">
    <text evidence="8">The sequence shown here is derived from an EMBL/GenBank/DDBJ whole genome shotgun (WGS) entry which is preliminary data.</text>
</comment>
<feature type="region of interest" description="Disordered" evidence="5">
    <location>
        <begin position="120"/>
        <end position="139"/>
    </location>
</feature>
<evidence type="ECO:0000313" key="8">
    <source>
        <dbReference type="EMBL" id="KAH7153127.1"/>
    </source>
</evidence>
<keyword evidence="9" id="KW-1185">Reference proteome</keyword>
<evidence type="ECO:0000256" key="1">
    <source>
        <dbReference type="ARBA" id="ARBA00004167"/>
    </source>
</evidence>
<accession>A0A9P9F5B6</accession>
<dbReference type="PROSITE" id="PS51257">
    <property type="entry name" value="PROKAR_LIPOPROTEIN"/>
    <property type="match status" value="1"/>
</dbReference>
<gene>
    <name evidence="8" type="ORF">EDB81DRAFT_790631</name>
</gene>